<gene>
    <name evidence="2" type="ORF">S12H4_49024</name>
</gene>
<dbReference type="InterPro" id="IPR036628">
    <property type="entry name" value="Clp_N_dom_sf"/>
</dbReference>
<accession>X1TTW6</accession>
<dbReference type="EMBL" id="BARW01030701">
    <property type="protein sequence ID" value="GAJ08798.1"/>
    <property type="molecule type" value="Genomic_DNA"/>
</dbReference>
<proteinExistence type="predicted"/>
<dbReference type="SUPFAM" id="SSF81923">
    <property type="entry name" value="Double Clp-N motif"/>
    <property type="match status" value="1"/>
</dbReference>
<evidence type="ECO:0000259" key="1">
    <source>
        <dbReference type="PROSITE" id="PS51903"/>
    </source>
</evidence>
<dbReference type="Pfam" id="PF02861">
    <property type="entry name" value="Clp_N"/>
    <property type="match status" value="1"/>
</dbReference>
<protein>
    <recommendedName>
        <fullName evidence="1">Clp R domain-containing protein</fullName>
    </recommendedName>
</protein>
<feature type="domain" description="Clp R" evidence="1">
    <location>
        <begin position="3"/>
        <end position="63"/>
    </location>
</feature>
<dbReference type="InterPro" id="IPR004176">
    <property type="entry name" value="Clp_R_N"/>
</dbReference>
<organism evidence="2">
    <name type="scientific">marine sediment metagenome</name>
    <dbReference type="NCBI Taxonomy" id="412755"/>
    <lineage>
        <taxon>unclassified sequences</taxon>
        <taxon>metagenomes</taxon>
        <taxon>ecological metagenomes</taxon>
    </lineage>
</organism>
<evidence type="ECO:0000313" key="2">
    <source>
        <dbReference type="EMBL" id="GAJ08798.1"/>
    </source>
</evidence>
<comment type="caution">
    <text evidence="2">The sequence shown here is derived from an EMBL/GenBank/DDBJ whole genome shotgun (WGS) entry which is preliminary data.</text>
</comment>
<sequence length="63" mass="7472">MKPERFTEQAQEVLAASQELLRRYRHNQWDVEHILLALLEQEKGVTRDILQMLGVDIEAVKQR</sequence>
<reference evidence="2" key="1">
    <citation type="journal article" date="2014" name="Front. Microbiol.">
        <title>High frequency of phylogenetically diverse reductive dehalogenase-homologous genes in deep subseafloor sedimentary metagenomes.</title>
        <authorList>
            <person name="Kawai M."/>
            <person name="Futagami T."/>
            <person name="Toyoda A."/>
            <person name="Takaki Y."/>
            <person name="Nishi S."/>
            <person name="Hori S."/>
            <person name="Arai W."/>
            <person name="Tsubouchi T."/>
            <person name="Morono Y."/>
            <person name="Uchiyama I."/>
            <person name="Ito T."/>
            <person name="Fujiyama A."/>
            <person name="Inagaki F."/>
            <person name="Takami H."/>
        </authorList>
    </citation>
    <scope>NUCLEOTIDE SEQUENCE</scope>
    <source>
        <strain evidence="2">Expedition CK06-06</strain>
    </source>
</reference>
<dbReference type="PROSITE" id="PS51903">
    <property type="entry name" value="CLP_R"/>
    <property type="match status" value="1"/>
</dbReference>
<name>X1TTW6_9ZZZZ</name>
<dbReference type="AlphaFoldDB" id="X1TTW6"/>
<feature type="non-terminal residue" evidence="2">
    <location>
        <position position="63"/>
    </location>
</feature>
<dbReference type="Gene3D" id="1.10.1780.10">
    <property type="entry name" value="Clp, N-terminal domain"/>
    <property type="match status" value="1"/>
</dbReference>